<gene>
    <name evidence="1" type="ORF">SSX86_030671</name>
</gene>
<sequence length="88" mass="9258">MASIPCSLNFTSPSFNFSKSSRTQLPSCLSVSSCSMKSLLGSSNSGFFQPGFALKAGIFTGFSLDSRSQFGVFAAAATGKTIYDFTVK</sequence>
<organism evidence="1 2">
    <name type="scientific">Deinandra increscens subsp. villosa</name>
    <dbReference type="NCBI Taxonomy" id="3103831"/>
    <lineage>
        <taxon>Eukaryota</taxon>
        <taxon>Viridiplantae</taxon>
        <taxon>Streptophyta</taxon>
        <taxon>Embryophyta</taxon>
        <taxon>Tracheophyta</taxon>
        <taxon>Spermatophyta</taxon>
        <taxon>Magnoliopsida</taxon>
        <taxon>eudicotyledons</taxon>
        <taxon>Gunneridae</taxon>
        <taxon>Pentapetalae</taxon>
        <taxon>asterids</taxon>
        <taxon>campanulids</taxon>
        <taxon>Asterales</taxon>
        <taxon>Asteraceae</taxon>
        <taxon>Asteroideae</taxon>
        <taxon>Heliantheae alliance</taxon>
        <taxon>Madieae</taxon>
        <taxon>Madiinae</taxon>
        <taxon>Deinandra</taxon>
    </lineage>
</organism>
<name>A0AAP0C579_9ASTR</name>
<proteinExistence type="predicted"/>
<dbReference type="EMBL" id="JBCNJP010002132">
    <property type="protein sequence ID" value="KAK9050359.1"/>
    <property type="molecule type" value="Genomic_DNA"/>
</dbReference>
<dbReference type="AlphaFoldDB" id="A0AAP0C579"/>
<dbReference type="Proteomes" id="UP001408789">
    <property type="component" value="Unassembled WGS sequence"/>
</dbReference>
<evidence type="ECO:0000313" key="1">
    <source>
        <dbReference type="EMBL" id="KAK9050359.1"/>
    </source>
</evidence>
<evidence type="ECO:0000313" key="2">
    <source>
        <dbReference type="Proteomes" id="UP001408789"/>
    </source>
</evidence>
<protein>
    <submittedName>
        <fullName evidence="1">Uncharacterized protein</fullName>
    </submittedName>
</protein>
<reference evidence="1 2" key="1">
    <citation type="submission" date="2024-04" db="EMBL/GenBank/DDBJ databases">
        <title>The reference genome of an endangered Asteraceae, Deinandra increscens subsp. villosa, native to the Central Coast of California.</title>
        <authorList>
            <person name="Guilliams M."/>
            <person name="Hasenstab-Lehman K."/>
            <person name="Meyer R."/>
            <person name="Mcevoy S."/>
        </authorList>
    </citation>
    <scope>NUCLEOTIDE SEQUENCE [LARGE SCALE GENOMIC DNA]</scope>
    <source>
        <tissue evidence="1">Leaf</tissue>
    </source>
</reference>
<accession>A0AAP0C579</accession>
<feature type="non-terminal residue" evidence="1">
    <location>
        <position position="88"/>
    </location>
</feature>
<keyword evidence="2" id="KW-1185">Reference proteome</keyword>
<comment type="caution">
    <text evidence="1">The sequence shown here is derived from an EMBL/GenBank/DDBJ whole genome shotgun (WGS) entry which is preliminary data.</text>
</comment>